<dbReference type="AlphaFoldDB" id="A0A392U334"/>
<organism evidence="1 2">
    <name type="scientific">Trifolium medium</name>
    <dbReference type="NCBI Taxonomy" id="97028"/>
    <lineage>
        <taxon>Eukaryota</taxon>
        <taxon>Viridiplantae</taxon>
        <taxon>Streptophyta</taxon>
        <taxon>Embryophyta</taxon>
        <taxon>Tracheophyta</taxon>
        <taxon>Spermatophyta</taxon>
        <taxon>Magnoliopsida</taxon>
        <taxon>eudicotyledons</taxon>
        <taxon>Gunneridae</taxon>
        <taxon>Pentapetalae</taxon>
        <taxon>rosids</taxon>
        <taxon>fabids</taxon>
        <taxon>Fabales</taxon>
        <taxon>Fabaceae</taxon>
        <taxon>Papilionoideae</taxon>
        <taxon>50 kb inversion clade</taxon>
        <taxon>NPAAA clade</taxon>
        <taxon>Hologalegina</taxon>
        <taxon>IRL clade</taxon>
        <taxon>Trifolieae</taxon>
        <taxon>Trifolium</taxon>
    </lineage>
</organism>
<proteinExistence type="predicted"/>
<keyword evidence="2" id="KW-1185">Reference proteome</keyword>
<evidence type="ECO:0000313" key="1">
    <source>
        <dbReference type="EMBL" id="MCI67861.1"/>
    </source>
</evidence>
<protein>
    <submittedName>
        <fullName evidence="1">Uncharacterized protein</fullName>
    </submittedName>
</protein>
<name>A0A392U334_9FABA</name>
<reference evidence="1 2" key="1">
    <citation type="journal article" date="2018" name="Front. Plant Sci.">
        <title>Red Clover (Trifolium pratense) and Zigzag Clover (T. medium) - A Picture of Genomic Similarities and Differences.</title>
        <authorList>
            <person name="Dluhosova J."/>
            <person name="Istvanek J."/>
            <person name="Nedelnik J."/>
            <person name="Repkova J."/>
        </authorList>
    </citation>
    <scope>NUCLEOTIDE SEQUENCE [LARGE SCALE GENOMIC DNA]</scope>
    <source>
        <strain evidence="2">cv. 10/8</strain>
        <tissue evidence="1">Leaf</tissue>
    </source>
</reference>
<dbReference type="Proteomes" id="UP000265520">
    <property type="component" value="Unassembled WGS sequence"/>
</dbReference>
<dbReference type="EMBL" id="LXQA010725467">
    <property type="protein sequence ID" value="MCI67861.1"/>
    <property type="molecule type" value="Genomic_DNA"/>
</dbReference>
<evidence type="ECO:0000313" key="2">
    <source>
        <dbReference type="Proteomes" id="UP000265520"/>
    </source>
</evidence>
<sequence length="54" mass="5674">MFKQFDNIVICALKAVRAAVTAAVNPSRSALVAGLSSMTVQVTKRTGETCSDTN</sequence>
<comment type="caution">
    <text evidence="1">The sequence shown here is derived from an EMBL/GenBank/DDBJ whole genome shotgun (WGS) entry which is preliminary data.</text>
</comment>
<accession>A0A392U334</accession>